<comment type="caution">
    <text evidence="2">The sequence shown here is derived from an EMBL/GenBank/DDBJ whole genome shotgun (WGS) entry which is preliminary data.</text>
</comment>
<keyword evidence="1" id="KW-1133">Transmembrane helix</keyword>
<dbReference type="AlphaFoldDB" id="A0AAV6IU54"/>
<dbReference type="Proteomes" id="UP000823749">
    <property type="component" value="Chromosome 9"/>
</dbReference>
<protein>
    <submittedName>
        <fullName evidence="2">Uncharacterized protein</fullName>
    </submittedName>
</protein>
<gene>
    <name evidence="2" type="ORF">RHGRI_026518</name>
</gene>
<accession>A0AAV6IU54</accession>
<proteinExistence type="predicted"/>
<sequence length="103" mass="11304">MRVFPPLKTVAKAGITCLYVTDFNLGCVCSSLGTRSVCLNDVLLFLQFSHMLACSSHVLGLVLAGSDTGLSWFALWFFPVAFGLPNMKSHLFFGFFFLQVSSI</sequence>
<dbReference type="EMBL" id="JACTNZ010000009">
    <property type="protein sequence ID" value="KAG5531937.1"/>
    <property type="molecule type" value="Genomic_DNA"/>
</dbReference>
<keyword evidence="3" id="KW-1185">Reference proteome</keyword>
<feature type="transmembrane region" description="Helical" evidence="1">
    <location>
        <begin position="76"/>
        <end position="98"/>
    </location>
</feature>
<organism evidence="2 3">
    <name type="scientific">Rhododendron griersonianum</name>
    <dbReference type="NCBI Taxonomy" id="479676"/>
    <lineage>
        <taxon>Eukaryota</taxon>
        <taxon>Viridiplantae</taxon>
        <taxon>Streptophyta</taxon>
        <taxon>Embryophyta</taxon>
        <taxon>Tracheophyta</taxon>
        <taxon>Spermatophyta</taxon>
        <taxon>Magnoliopsida</taxon>
        <taxon>eudicotyledons</taxon>
        <taxon>Gunneridae</taxon>
        <taxon>Pentapetalae</taxon>
        <taxon>asterids</taxon>
        <taxon>Ericales</taxon>
        <taxon>Ericaceae</taxon>
        <taxon>Ericoideae</taxon>
        <taxon>Rhodoreae</taxon>
        <taxon>Rhododendron</taxon>
    </lineage>
</organism>
<name>A0AAV6IU54_9ERIC</name>
<evidence type="ECO:0000256" key="1">
    <source>
        <dbReference type="SAM" id="Phobius"/>
    </source>
</evidence>
<keyword evidence="1" id="KW-0472">Membrane</keyword>
<feature type="transmembrane region" description="Helical" evidence="1">
    <location>
        <begin position="42"/>
        <end position="64"/>
    </location>
</feature>
<reference evidence="2" key="1">
    <citation type="submission" date="2020-08" db="EMBL/GenBank/DDBJ databases">
        <title>Plant Genome Project.</title>
        <authorList>
            <person name="Zhang R.-G."/>
        </authorList>
    </citation>
    <scope>NUCLEOTIDE SEQUENCE</scope>
    <source>
        <strain evidence="2">WSP0</strain>
        <tissue evidence="2">Leaf</tissue>
    </source>
</reference>
<evidence type="ECO:0000313" key="2">
    <source>
        <dbReference type="EMBL" id="KAG5531937.1"/>
    </source>
</evidence>
<evidence type="ECO:0000313" key="3">
    <source>
        <dbReference type="Proteomes" id="UP000823749"/>
    </source>
</evidence>
<keyword evidence="1" id="KW-0812">Transmembrane</keyword>